<organism evidence="1 2">
    <name type="scientific">Leptospira montravelensis</name>
    <dbReference type="NCBI Taxonomy" id="2484961"/>
    <lineage>
        <taxon>Bacteria</taxon>
        <taxon>Pseudomonadati</taxon>
        <taxon>Spirochaetota</taxon>
        <taxon>Spirochaetia</taxon>
        <taxon>Leptospirales</taxon>
        <taxon>Leptospiraceae</taxon>
        <taxon>Leptospira</taxon>
    </lineage>
</organism>
<evidence type="ECO:0000313" key="2">
    <source>
        <dbReference type="Proteomes" id="UP000297465"/>
    </source>
</evidence>
<sequence>MRIINKIVIIPNIVLMLSCNSFKTSSESRDSKKYNYSLEEKVRYDKVKNKFILHPDFYGKVFYFGDFYIRKNIGTSELATKEKCIKFDFEDAHIEKKYKNIYSLYRKGNSLCLEYSE</sequence>
<name>A0ABY2LPK2_9LEPT</name>
<dbReference type="PROSITE" id="PS51257">
    <property type="entry name" value="PROKAR_LIPOPROTEIN"/>
    <property type="match status" value="1"/>
</dbReference>
<gene>
    <name evidence="1" type="ORF">EHQ31_12245</name>
</gene>
<dbReference type="Proteomes" id="UP000297465">
    <property type="component" value="Unassembled WGS sequence"/>
</dbReference>
<keyword evidence="2" id="KW-1185">Reference proteome</keyword>
<dbReference type="EMBL" id="RQFO01000016">
    <property type="protein sequence ID" value="TGL01544.1"/>
    <property type="molecule type" value="Genomic_DNA"/>
</dbReference>
<reference evidence="2" key="1">
    <citation type="journal article" date="2019" name="PLoS Negl. Trop. Dis.">
        <title>Revisiting the worldwide diversity of Leptospira species in the environment.</title>
        <authorList>
            <person name="Vincent A.T."/>
            <person name="Schiettekatte O."/>
            <person name="Bourhy P."/>
            <person name="Veyrier F.J."/>
            <person name="Picardeau M."/>
        </authorList>
    </citation>
    <scope>NUCLEOTIDE SEQUENCE [LARGE SCALE GENOMIC DNA]</scope>
    <source>
        <strain evidence="2">201800278</strain>
    </source>
</reference>
<comment type="caution">
    <text evidence="1">The sequence shown here is derived from an EMBL/GenBank/DDBJ whole genome shotgun (WGS) entry which is preliminary data.</text>
</comment>
<dbReference type="RefSeq" id="WP_135573320.1">
    <property type="nucleotide sequence ID" value="NZ_RQFN01000024.1"/>
</dbReference>
<evidence type="ECO:0008006" key="3">
    <source>
        <dbReference type="Google" id="ProtNLM"/>
    </source>
</evidence>
<evidence type="ECO:0000313" key="1">
    <source>
        <dbReference type="EMBL" id="TGL01544.1"/>
    </source>
</evidence>
<accession>A0ABY2LPK2</accession>
<proteinExistence type="predicted"/>
<protein>
    <recommendedName>
        <fullName evidence="3">Lipoprotein</fullName>
    </recommendedName>
</protein>